<evidence type="ECO:0000313" key="3">
    <source>
        <dbReference type="Proteomes" id="UP000271098"/>
    </source>
</evidence>
<dbReference type="Proteomes" id="UP000271098">
    <property type="component" value="Unassembled WGS sequence"/>
</dbReference>
<organism evidence="4">
    <name type="scientific">Gongylonema pulchrum</name>
    <dbReference type="NCBI Taxonomy" id="637853"/>
    <lineage>
        <taxon>Eukaryota</taxon>
        <taxon>Metazoa</taxon>
        <taxon>Ecdysozoa</taxon>
        <taxon>Nematoda</taxon>
        <taxon>Chromadorea</taxon>
        <taxon>Rhabditida</taxon>
        <taxon>Spirurina</taxon>
        <taxon>Spiruromorpha</taxon>
        <taxon>Spiruroidea</taxon>
        <taxon>Gongylonematidae</taxon>
        <taxon>Gongylonema</taxon>
    </lineage>
</organism>
<dbReference type="WBParaSite" id="GPUH_0000228601-mRNA-1">
    <property type="protein sequence ID" value="GPUH_0000228601-mRNA-1"/>
    <property type="gene ID" value="GPUH_0000228601"/>
</dbReference>
<protein>
    <submittedName>
        <fullName evidence="2 4">Uncharacterized protein</fullName>
    </submittedName>
</protein>
<gene>
    <name evidence="2" type="ORF">GPUH_LOCUS2281</name>
</gene>
<proteinExistence type="predicted"/>
<feature type="signal peptide" evidence="1">
    <location>
        <begin position="1"/>
        <end position="17"/>
    </location>
</feature>
<dbReference type="EMBL" id="UYRT01003321">
    <property type="protein sequence ID" value="VDK33248.1"/>
    <property type="molecule type" value="Genomic_DNA"/>
</dbReference>
<dbReference type="AlphaFoldDB" id="A0A183D0P0"/>
<feature type="chain" id="PRO_5043138537" evidence="1">
    <location>
        <begin position="18"/>
        <end position="95"/>
    </location>
</feature>
<sequence length="95" mass="10891">MNTLILILLIIVKLSLCIAVLQFGYDANNQLYFGDGINGIFLTCHGFGCREYEINQLLNSRIQVVNDLEYRFLAALHPISKLDYRDFVCDFLLSL</sequence>
<keyword evidence="1" id="KW-0732">Signal</keyword>
<name>A0A183D0P0_9BILA</name>
<evidence type="ECO:0000256" key="1">
    <source>
        <dbReference type="SAM" id="SignalP"/>
    </source>
</evidence>
<reference evidence="2 3" key="2">
    <citation type="submission" date="2018-11" db="EMBL/GenBank/DDBJ databases">
        <authorList>
            <consortium name="Pathogen Informatics"/>
        </authorList>
    </citation>
    <scope>NUCLEOTIDE SEQUENCE [LARGE SCALE GENOMIC DNA]</scope>
</reference>
<evidence type="ECO:0000313" key="2">
    <source>
        <dbReference type="EMBL" id="VDK33248.1"/>
    </source>
</evidence>
<reference evidence="4" key="1">
    <citation type="submission" date="2016-06" db="UniProtKB">
        <authorList>
            <consortium name="WormBaseParasite"/>
        </authorList>
    </citation>
    <scope>IDENTIFICATION</scope>
</reference>
<accession>A0A183D0P0</accession>
<evidence type="ECO:0000313" key="4">
    <source>
        <dbReference type="WBParaSite" id="GPUH_0000228601-mRNA-1"/>
    </source>
</evidence>
<keyword evidence="3" id="KW-1185">Reference proteome</keyword>